<dbReference type="OrthoDB" id="9795247at2"/>
<dbReference type="Gene3D" id="3.30.420.40">
    <property type="match status" value="2"/>
</dbReference>
<evidence type="ECO:0000313" key="3">
    <source>
        <dbReference type="EMBL" id="RRD05173.1"/>
    </source>
</evidence>
<dbReference type="PANTHER" id="PTHR18964:SF149">
    <property type="entry name" value="BIFUNCTIONAL UDP-N-ACETYLGLUCOSAMINE 2-EPIMERASE_N-ACETYLMANNOSAMINE KINASE"/>
    <property type="match status" value="1"/>
</dbReference>
<reference evidence="3 4" key="1">
    <citation type="submission" date="2018-11" db="EMBL/GenBank/DDBJ databases">
        <title>Genomes From Bacteria Associated with the Canine Oral Cavity: a Test Case for Automated Genome-Based Taxonomic Assignment.</title>
        <authorList>
            <person name="Coil D.A."/>
            <person name="Jospin G."/>
            <person name="Darling A.E."/>
            <person name="Wallis C."/>
            <person name="Davis I.J."/>
            <person name="Harris S."/>
            <person name="Eisen J.A."/>
            <person name="Holcombe L.J."/>
            <person name="O'Flynn C."/>
        </authorList>
    </citation>
    <scope>NUCLEOTIDE SEQUENCE [LARGE SCALE GENOMIC DNA]</scope>
    <source>
        <strain evidence="3 4">OH887_COT-365</strain>
    </source>
</reference>
<protein>
    <submittedName>
        <fullName evidence="3">ROK family protein</fullName>
    </submittedName>
</protein>
<proteinExistence type="inferred from homology"/>
<dbReference type="InterPro" id="IPR043129">
    <property type="entry name" value="ATPase_NBD"/>
</dbReference>
<name>A0A3P1T9M5_9ACTN</name>
<dbReference type="SUPFAM" id="SSF53067">
    <property type="entry name" value="Actin-like ATPase domain"/>
    <property type="match status" value="1"/>
</dbReference>
<feature type="compositionally biased region" description="Basic and acidic residues" evidence="2">
    <location>
        <begin position="32"/>
        <end position="44"/>
    </location>
</feature>
<dbReference type="AlphaFoldDB" id="A0A3P1T9M5"/>
<dbReference type="InterPro" id="IPR000600">
    <property type="entry name" value="ROK"/>
</dbReference>
<dbReference type="Proteomes" id="UP000280819">
    <property type="component" value="Unassembled WGS sequence"/>
</dbReference>
<dbReference type="PANTHER" id="PTHR18964">
    <property type="entry name" value="ROK (REPRESSOR, ORF, KINASE) FAMILY"/>
    <property type="match status" value="1"/>
</dbReference>
<organism evidence="3 4">
    <name type="scientific">Arachnia propionica</name>
    <dbReference type="NCBI Taxonomy" id="1750"/>
    <lineage>
        <taxon>Bacteria</taxon>
        <taxon>Bacillati</taxon>
        <taxon>Actinomycetota</taxon>
        <taxon>Actinomycetes</taxon>
        <taxon>Propionibacteriales</taxon>
        <taxon>Propionibacteriaceae</taxon>
        <taxon>Arachnia</taxon>
    </lineage>
</organism>
<evidence type="ECO:0000256" key="1">
    <source>
        <dbReference type="ARBA" id="ARBA00006479"/>
    </source>
</evidence>
<comment type="caution">
    <text evidence="3">The sequence shown here is derived from an EMBL/GenBank/DDBJ whole genome shotgun (WGS) entry which is preliminary data.</text>
</comment>
<feature type="compositionally biased region" description="Basic residues" evidence="2">
    <location>
        <begin position="12"/>
        <end position="24"/>
    </location>
</feature>
<evidence type="ECO:0000313" key="4">
    <source>
        <dbReference type="Proteomes" id="UP000280819"/>
    </source>
</evidence>
<evidence type="ECO:0000256" key="2">
    <source>
        <dbReference type="SAM" id="MobiDB-lite"/>
    </source>
</evidence>
<sequence length="354" mass="37451">MRRWGGAQPRQPAHRHHGLVHHGRAGAQPVRAGRDQEVTPDRGADPAVSALAIDIGGTKTAFARVSATGDILDSFRVATPTATTPRDLALERLREHVRRTLRWSSRFELCVVVRPGLLAGEDVVELSPNTPAWQDTALAGLLRQELGDLSIRFENDVRAAAHAEVTTGQLRGVDPGLYVNLGTGVAAALVVHGRILVGAHRAAGEIGYMRPDPLSGSTAPEGFPAPLEELLGGQALGRRASRLLGRQLGARELFEATDPLARAVVGQSALLLATMLGNLCTLVDPELIVFGGGLAGSFQHWAPIVRAHLVAGFPCVPELRVSRHLTDGSLVGAATLCRAELAGGRQEPCVVKEG</sequence>
<gene>
    <name evidence="3" type="ORF">EII34_07490</name>
</gene>
<accession>A0A3P1T9M5</accession>
<dbReference type="Pfam" id="PF00480">
    <property type="entry name" value="ROK"/>
    <property type="match status" value="1"/>
</dbReference>
<feature type="region of interest" description="Disordered" evidence="2">
    <location>
        <begin position="1"/>
        <end position="45"/>
    </location>
</feature>
<dbReference type="EMBL" id="RQZG01000007">
    <property type="protein sequence ID" value="RRD05173.1"/>
    <property type="molecule type" value="Genomic_DNA"/>
</dbReference>
<comment type="similarity">
    <text evidence="1">Belongs to the ROK (NagC/XylR) family.</text>
</comment>